<dbReference type="AlphaFoldDB" id="A0A081NE50"/>
<reference evidence="2 3" key="1">
    <citation type="submission" date="2014-06" db="EMBL/GenBank/DDBJ databases">
        <title>Whole Genome Sequences of Three Symbiotic Endozoicomonas Bacteria.</title>
        <authorList>
            <person name="Neave M.J."/>
            <person name="Apprill A."/>
            <person name="Voolstra C.R."/>
        </authorList>
    </citation>
    <scope>NUCLEOTIDE SEQUENCE [LARGE SCALE GENOMIC DNA]</scope>
    <source>
        <strain evidence="2 3">DSM 25634</strain>
    </source>
</reference>
<dbReference type="PROSITE" id="PS51257">
    <property type="entry name" value="PROKAR_LIPOPROTEIN"/>
    <property type="match status" value="1"/>
</dbReference>
<dbReference type="EMBL" id="JOKH01000004">
    <property type="protein sequence ID" value="KEQ16723.1"/>
    <property type="molecule type" value="Genomic_DNA"/>
</dbReference>
<accession>A0A081NE50</accession>
<comment type="caution">
    <text evidence="2">The sequence shown here is derived from an EMBL/GenBank/DDBJ whole genome shotgun (WGS) entry which is preliminary data.</text>
</comment>
<protein>
    <recommendedName>
        <fullName evidence="1">DUF4136 domain-containing protein</fullName>
    </recommendedName>
</protein>
<gene>
    <name evidence="2" type="ORF">GZ78_18690</name>
</gene>
<keyword evidence="3" id="KW-1185">Reference proteome</keyword>
<evidence type="ECO:0000313" key="2">
    <source>
        <dbReference type="EMBL" id="KEQ16723.1"/>
    </source>
</evidence>
<sequence length="191" mass="21677">MYKLKQLLIVIIAVAVTGCSSQRLDWDYNNTPAATQSMKDWKTYAWLNKPGENNKVEGYHIDGLMDMRIRAAITRDLQARGYREVTAGDHPDFLVNYLTTTRTRRELDQITTSMGYGWGAWGMGATTETRVRDYQEGSLIIDVVNPKNHELEWRGRSTSRVVRSATPEDRTEKVNTAVKGILDGFPPGHKN</sequence>
<dbReference type="eggNOG" id="ENOG5032YB2">
    <property type="taxonomic scope" value="Bacteria"/>
</dbReference>
<organism evidence="2 3">
    <name type="scientific">Endozoicomonas numazuensis</name>
    <dbReference type="NCBI Taxonomy" id="1137799"/>
    <lineage>
        <taxon>Bacteria</taxon>
        <taxon>Pseudomonadati</taxon>
        <taxon>Pseudomonadota</taxon>
        <taxon>Gammaproteobacteria</taxon>
        <taxon>Oceanospirillales</taxon>
        <taxon>Endozoicomonadaceae</taxon>
        <taxon>Endozoicomonas</taxon>
    </lineage>
</organism>
<dbReference type="Pfam" id="PF13590">
    <property type="entry name" value="DUF4136"/>
    <property type="match status" value="1"/>
</dbReference>
<dbReference type="InterPro" id="IPR025411">
    <property type="entry name" value="DUF4136"/>
</dbReference>
<name>A0A081NE50_9GAMM</name>
<feature type="domain" description="DUF4136" evidence="1">
    <location>
        <begin position="36"/>
        <end position="187"/>
    </location>
</feature>
<proteinExistence type="predicted"/>
<dbReference type="OrthoDB" id="329837at2"/>
<evidence type="ECO:0000259" key="1">
    <source>
        <dbReference type="Pfam" id="PF13590"/>
    </source>
</evidence>
<dbReference type="Gene3D" id="3.30.160.670">
    <property type="match status" value="1"/>
</dbReference>
<dbReference type="Proteomes" id="UP000028073">
    <property type="component" value="Unassembled WGS sequence"/>
</dbReference>
<dbReference type="RefSeq" id="WP_034838759.1">
    <property type="nucleotide sequence ID" value="NZ_JOKH01000004.1"/>
</dbReference>
<evidence type="ECO:0000313" key="3">
    <source>
        <dbReference type="Proteomes" id="UP000028073"/>
    </source>
</evidence>